<dbReference type="Gene3D" id="3.30.300.70">
    <property type="entry name" value="RimP-like superfamily, N-terminal"/>
    <property type="match status" value="1"/>
</dbReference>
<dbReference type="HAMAP" id="MF_01077">
    <property type="entry name" value="RimP"/>
    <property type="match status" value="1"/>
</dbReference>
<dbReference type="PANTHER" id="PTHR33867:SF1">
    <property type="entry name" value="RIBOSOME MATURATION FACTOR RIMP"/>
    <property type="match status" value="1"/>
</dbReference>
<dbReference type="GO" id="GO:0006412">
    <property type="term" value="P:translation"/>
    <property type="evidence" value="ECO:0007669"/>
    <property type="project" value="TreeGrafter"/>
</dbReference>
<keyword evidence="1 3" id="KW-0963">Cytoplasm</keyword>
<reference evidence="6 7" key="1">
    <citation type="submission" date="2016-11" db="EMBL/GenBank/DDBJ databases">
        <authorList>
            <person name="Jaros S."/>
            <person name="Januszkiewicz K."/>
            <person name="Wedrychowicz H."/>
        </authorList>
    </citation>
    <scope>NUCLEOTIDE SEQUENCE [LARGE SCALE GENOMIC DNA]</scope>
    <source>
        <strain evidence="6 7">DSM 14828</strain>
    </source>
</reference>
<protein>
    <recommendedName>
        <fullName evidence="3">Ribosome maturation factor RimP</fullName>
    </recommendedName>
</protein>
<dbReference type="SUPFAM" id="SSF75420">
    <property type="entry name" value="YhbC-like, N-terminal domain"/>
    <property type="match status" value="1"/>
</dbReference>
<dbReference type="GO" id="GO:0000028">
    <property type="term" value="P:ribosomal small subunit assembly"/>
    <property type="evidence" value="ECO:0007669"/>
    <property type="project" value="TreeGrafter"/>
</dbReference>
<dbReference type="Gene3D" id="2.30.30.180">
    <property type="entry name" value="Ribosome maturation factor RimP, C-terminal domain"/>
    <property type="match status" value="1"/>
</dbReference>
<dbReference type="RefSeq" id="WP_073269112.1">
    <property type="nucleotide sequence ID" value="NZ_FQTU01000001.1"/>
</dbReference>
<evidence type="ECO:0000256" key="1">
    <source>
        <dbReference type="ARBA" id="ARBA00022490"/>
    </source>
</evidence>
<organism evidence="6 7">
    <name type="scientific">Alkalibacter saccharofermentans DSM 14828</name>
    <dbReference type="NCBI Taxonomy" id="1120975"/>
    <lineage>
        <taxon>Bacteria</taxon>
        <taxon>Bacillati</taxon>
        <taxon>Bacillota</taxon>
        <taxon>Clostridia</taxon>
        <taxon>Eubacteriales</taxon>
        <taxon>Eubacteriaceae</taxon>
        <taxon>Alkalibacter</taxon>
    </lineage>
</organism>
<evidence type="ECO:0000313" key="7">
    <source>
        <dbReference type="Proteomes" id="UP000184251"/>
    </source>
</evidence>
<comment type="function">
    <text evidence="3">Required for maturation of 30S ribosomal subunits.</text>
</comment>
<dbReference type="PANTHER" id="PTHR33867">
    <property type="entry name" value="RIBOSOME MATURATION FACTOR RIMP"/>
    <property type="match status" value="1"/>
</dbReference>
<gene>
    <name evidence="3" type="primary">rimP</name>
    <name evidence="6" type="ORF">SAMN02746064_00108</name>
</gene>
<dbReference type="FunFam" id="3.30.300.70:FF:000001">
    <property type="entry name" value="Ribosome maturation factor RimP"/>
    <property type="match status" value="1"/>
</dbReference>
<dbReference type="CDD" id="cd01734">
    <property type="entry name" value="YlxS_C"/>
    <property type="match status" value="1"/>
</dbReference>
<keyword evidence="2 3" id="KW-0690">Ribosome biogenesis</keyword>
<sequence length="154" mass="17608">MAKKKTDEFVFDLSEPIAEELGVELVDVEFIKEGQNWFLRLYIDKDGGVNLDDCQAFSSRINVLLDETDPISQSYFLEVSSPGLDRPLKKKADYDRYKGKMIEVNLYAQIEGSKYYKGINGGIEDEVLTLFLEEDKVIKIPVKSIGSAKLYFEF</sequence>
<dbReference type="InterPro" id="IPR036847">
    <property type="entry name" value="RimP_C_sf"/>
</dbReference>
<dbReference type="InterPro" id="IPR035956">
    <property type="entry name" value="RimP_N_sf"/>
</dbReference>
<evidence type="ECO:0000313" key="6">
    <source>
        <dbReference type="EMBL" id="SHE27793.1"/>
    </source>
</evidence>
<dbReference type="GO" id="GO:0005829">
    <property type="term" value="C:cytosol"/>
    <property type="evidence" value="ECO:0007669"/>
    <property type="project" value="TreeGrafter"/>
</dbReference>
<name>A0A1M4S6G9_9FIRM</name>
<dbReference type="Proteomes" id="UP000184251">
    <property type="component" value="Unassembled WGS sequence"/>
</dbReference>
<evidence type="ECO:0000256" key="2">
    <source>
        <dbReference type="ARBA" id="ARBA00022517"/>
    </source>
</evidence>
<dbReference type="SUPFAM" id="SSF74942">
    <property type="entry name" value="YhbC-like, C-terminal domain"/>
    <property type="match status" value="1"/>
</dbReference>
<keyword evidence="7" id="KW-1185">Reference proteome</keyword>
<dbReference type="InterPro" id="IPR028998">
    <property type="entry name" value="RimP_C"/>
</dbReference>
<feature type="domain" description="Ribosome maturation factor RimP C-terminal" evidence="5">
    <location>
        <begin position="88"/>
        <end position="154"/>
    </location>
</feature>
<evidence type="ECO:0000259" key="4">
    <source>
        <dbReference type="Pfam" id="PF02576"/>
    </source>
</evidence>
<dbReference type="AlphaFoldDB" id="A0A1M4S6G9"/>
<dbReference type="STRING" id="1120975.SAMN02746064_00108"/>
<evidence type="ECO:0000256" key="3">
    <source>
        <dbReference type="HAMAP-Rule" id="MF_01077"/>
    </source>
</evidence>
<proteinExistence type="inferred from homology"/>
<accession>A0A1M4S6G9</accession>
<evidence type="ECO:0000259" key="5">
    <source>
        <dbReference type="Pfam" id="PF17384"/>
    </source>
</evidence>
<dbReference type="InterPro" id="IPR003728">
    <property type="entry name" value="Ribosome_maturation_RimP"/>
</dbReference>
<dbReference type="OrthoDB" id="9805006at2"/>
<feature type="domain" description="Ribosome maturation factor RimP N-terminal" evidence="4">
    <location>
        <begin position="15"/>
        <end position="85"/>
    </location>
</feature>
<comment type="similarity">
    <text evidence="3">Belongs to the RimP family.</text>
</comment>
<dbReference type="EMBL" id="FQTU01000001">
    <property type="protein sequence ID" value="SHE27793.1"/>
    <property type="molecule type" value="Genomic_DNA"/>
</dbReference>
<dbReference type="InterPro" id="IPR028989">
    <property type="entry name" value="RimP_N"/>
</dbReference>
<dbReference type="Pfam" id="PF02576">
    <property type="entry name" value="RimP_N"/>
    <property type="match status" value="1"/>
</dbReference>
<comment type="subcellular location">
    <subcellularLocation>
        <location evidence="3">Cytoplasm</location>
    </subcellularLocation>
</comment>
<dbReference type="Pfam" id="PF17384">
    <property type="entry name" value="DUF150_C"/>
    <property type="match status" value="1"/>
</dbReference>